<evidence type="ECO:0000256" key="1">
    <source>
        <dbReference type="ARBA" id="ARBA00022801"/>
    </source>
</evidence>
<dbReference type="PANTHER" id="PTHR10885:SF0">
    <property type="entry name" value="ISOPENTENYL-DIPHOSPHATE DELTA-ISOMERASE"/>
    <property type="match status" value="1"/>
</dbReference>
<organism evidence="3 4">
    <name type="scientific">Candidatus Gottesmanbacteria bacterium RIFCSPLOWO2_01_FULL_49_10</name>
    <dbReference type="NCBI Taxonomy" id="1798396"/>
    <lineage>
        <taxon>Bacteria</taxon>
        <taxon>Candidatus Gottesmaniibacteriota</taxon>
    </lineage>
</organism>
<dbReference type="PROSITE" id="PS51462">
    <property type="entry name" value="NUDIX"/>
    <property type="match status" value="1"/>
</dbReference>
<dbReference type="InterPro" id="IPR015797">
    <property type="entry name" value="NUDIX_hydrolase-like_dom_sf"/>
</dbReference>
<sequence length="170" mass="19926">MYTTDDQQELFIVVDTRDRIIGYRTRYDCHHDRRLIHRGANLVIFDDQGRMLLQKRSMTKDIRPGYWQNAVGGHVTKGESYKKAIQRELEEELGIKASVRFYNKFLFTYANETEMEAVYTAKCNGPFHPNQTEVDQVMFISKDELQRNHSSGTVKLTELAEHIFKLVGYL</sequence>
<protein>
    <recommendedName>
        <fullName evidence="2">Nudix hydrolase domain-containing protein</fullName>
    </recommendedName>
</protein>
<dbReference type="EMBL" id="MFJZ01000001">
    <property type="protein sequence ID" value="OGG30791.1"/>
    <property type="molecule type" value="Genomic_DNA"/>
</dbReference>
<gene>
    <name evidence="3" type="ORF">A2973_02615</name>
</gene>
<feature type="domain" description="Nudix hydrolase" evidence="2">
    <location>
        <begin position="35"/>
        <end position="162"/>
    </location>
</feature>
<dbReference type="AlphaFoldDB" id="A0A1F6B1I1"/>
<dbReference type="GO" id="GO:0016787">
    <property type="term" value="F:hydrolase activity"/>
    <property type="evidence" value="ECO:0007669"/>
    <property type="project" value="UniProtKB-KW"/>
</dbReference>
<dbReference type="PROSITE" id="PS00893">
    <property type="entry name" value="NUDIX_BOX"/>
    <property type="match status" value="1"/>
</dbReference>
<evidence type="ECO:0000313" key="4">
    <source>
        <dbReference type="Proteomes" id="UP000176409"/>
    </source>
</evidence>
<name>A0A1F6B1I1_9BACT</name>
<dbReference type="Gene3D" id="3.90.79.10">
    <property type="entry name" value="Nucleoside Triphosphate Pyrophosphohydrolase"/>
    <property type="match status" value="1"/>
</dbReference>
<reference evidence="3 4" key="1">
    <citation type="journal article" date="2016" name="Nat. Commun.">
        <title>Thousands of microbial genomes shed light on interconnected biogeochemical processes in an aquifer system.</title>
        <authorList>
            <person name="Anantharaman K."/>
            <person name="Brown C.T."/>
            <person name="Hug L.A."/>
            <person name="Sharon I."/>
            <person name="Castelle C.J."/>
            <person name="Probst A.J."/>
            <person name="Thomas B.C."/>
            <person name="Singh A."/>
            <person name="Wilkins M.J."/>
            <person name="Karaoz U."/>
            <person name="Brodie E.L."/>
            <person name="Williams K.H."/>
            <person name="Hubbard S.S."/>
            <person name="Banfield J.F."/>
        </authorList>
    </citation>
    <scope>NUCLEOTIDE SEQUENCE [LARGE SCALE GENOMIC DNA]</scope>
</reference>
<proteinExistence type="predicted"/>
<evidence type="ECO:0000259" key="2">
    <source>
        <dbReference type="PROSITE" id="PS51462"/>
    </source>
</evidence>
<dbReference type="Pfam" id="PF00293">
    <property type="entry name" value="NUDIX"/>
    <property type="match status" value="1"/>
</dbReference>
<evidence type="ECO:0000313" key="3">
    <source>
        <dbReference type="EMBL" id="OGG30791.1"/>
    </source>
</evidence>
<accession>A0A1F6B1I1</accession>
<comment type="caution">
    <text evidence="3">The sequence shown here is derived from an EMBL/GenBank/DDBJ whole genome shotgun (WGS) entry which is preliminary data.</text>
</comment>
<keyword evidence="1" id="KW-0378">Hydrolase</keyword>
<dbReference type="PANTHER" id="PTHR10885">
    <property type="entry name" value="ISOPENTENYL-DIPHOSPHATE DELTA-ISOMERASE"/>
    <property type="match status" value="1"/>
</dbReference>
<dbReference type="Proteomes" id="UP000176409">
    <property type="component" value="Unassembled WGS sequence"/>
</dbReference>
<dbReference type="STRING" id="1798396.A2973_02615"/>
<dbReference type="SUPFAM" id="SSF55811">
    <property type="entry name" value="Nudix"/>
    <property type="match status" value="1"/>
</dbReference>
<dbReference type="InterPro" id="IPR020084">
    <property type="entry name" value="NUDIX_hydrolase_CS"/>
</dbReference>
<dbReference type="InterPro" id="IPR000086">
    <property type="entry name" value="NUDIX_hydrolase_dom"/>
</dbReference>